<reference evidence="2 3" key="1">
    <citation type="journal article" date="2024" name="Nat. Commun.">
        <title>Phylogenomics reveals the evolutionary origins of lichenization in chlorophyte algae.</title>
        <authorList>
            <person name="Puginier C."/>
            <person name="Libourel C."/>
            <person name="Otte J."/>
            <person name="Skaloud P."/>
            <person name="Haon M."/>
            <person name="Grisel S."/>
            <person name="Petersen M."/>
            <person name="Berrin J.G."/>
            <person name="Delaux P.M."/>
            <person name="Dal Grande F."/>
            <person name="Keller J."/>
        </authorList>
    </citation>
    <scope>NUCLEOTIDE SEQUENCE [LARGE SCALE GENOMIC DNA]</scope>
    <source>
        <strain evidence="2 3">SAG 2145</strain>
    </source>
</reference>
<feature type="compositionally biased region" description="Polar residues" evidence="1">
    <location>
        <begin position="277"/>
        <end position="309"/>
    </location>
</feature>
<proteinExistence type="predicted"/>
<dbReference type="EMBL" id="JALJOS010000006">
    <property type="protein sequence ID" value="KAK9837590.1"/>
    <property type="molecule type" value="Genomic_DNA"/>
</dbReference>
<organism evidence="2 3">
    <name type="scientific">Apatococcus lobatus</name>
    <dbReference type="NCBI Taxonomy" id="904363"/>
    <lineage>
        <taxon>Eukaryota</taxon>
        <taxon>Viridiplantae</taxon>
        <taxon>Chlorophyta</taxon>
        <taxon>core chlorophytes</taxon>
        <taxon>Trebouxiophyceae</taxon>
        <taxon>Chlorellales</taxon>
        <taxon>Chlorellaceae</taxon>
        <taxon>Apatococcus</taxon>
    </lineage>
</organism>
<name>A0AAW1RVB2_9CHLO</name>
<feature type="compositionally biased region" description="Polar residues" evidence="1">
    <location>
        <begin position="118"/>
        <end position="139"/>
    </location>
</feature>
<evidence type="ECO:0000313" key="2">
    <source>
        <dbReference type="EMBL" id="KAK9837590.1"/>
    </source>
</evidence>
<evidence type="ECO:0000313" key="3">
    <source>
        <dbReference type="Proteomes" id="UP001438707"/>
    </source>
</evidence>
<comment type="caution">
    <text evidence="2">The sequence shown here is derived from an EMBL/GenBank/DDBJ whole genome shotgun (WGS) entry which is preliminary data.</text>
</comment>
<evidence type="ECO:0000256" key="1">
    <source>
        <dbReference type="SAM" id="MobiDB-lite"/>
    </source>
</evidence>
<sequence>MLNPQNARNCDLGAGQASEAAPQNPFCALAQTPLPSYDKSNTGQTTGLQRSRSSPLERAFVYRPMSSVPMSGIQTRGSRHHWAGPNADPIPENEPVRPSGVAQSLLAPVRKVHYGETSPRSTPSPTLYESYLSSPTASVESGLDRQDSTSSTSETLEHCVRGGLPRLSSGLSSSCSSCLSSVPRAKSESNLALLAQDSSSLPWDRSIVNACRRKSYDASNERDLPSEHLVRGASSALDMLSQMRSSNHSQDTDVGLSASAGEAKASEGCDEAFPDSYASSSLTSGIRSQTPTDASNRTSFSSNASTGQDSPFEHAQFLDGFMPGEAMSLSPPSSSPAKSWQLCQPKPEPAETLSAFHNLSHSMPSCQPTKKPLRKVSVLTPYY</sequence>
<gene>
    <name evidence="2" type="ORF">WJX74_001007</name>
</gene>
<feature type="region of interest" description="Disordered" evidence="1">
    <location>
        <begin position="1"/>
        <end position="99"/>
    </location>
</feature>
<dbReference type="Proteomes" id="UP001438707">
    <property type="component" value="Unassembled WGS sequence"/>
</dbReference>
<keyword evidence="3" id="KW-1185">Reference proteome</keyword>
<feature type="region of interest" description="Disordered" evidence="1">
    <location>
        <begin position="114"/>
        <end position="156"/>
    </location>
</feature>
<dbReference type="AlphaFoldDB" id="A0AAW1RVB2"/>
<accession>A0AAW1RVB2</accession>
<feature type="region of interest" description="Disordered" evidence="1">
    <location>
        <begin position="243"/>
        <end position="315"/>
    </location>
</feature>
<protein>
    <submittedName>
        <fullName evidence="2">Uncharacterized protein</fullName>
    </submittedName>
</protein>
<feature type="compositionally biased region" description="Polar residues" evidence="1">
    <location>
        <begin position="38"/>
        <end position="54"/>
    </location>
</feature>